<protein>
    <submittedName>
        <fullName evidence="1">Uncharacterized protein</fullName>
    </submittedName>
</protein>
<reference evidence="1" key="2">
    <citation type="journal article" date="2015" name="Fish Shellfish Immunol.">
        <title>Early steps in the European eel (Anguilla anguilla)-Vibrio vulnificus interaction in the gills: Role of the RtxA13 toxin.</title>
        <authorList>
            <person name="Callol A."/>
            <person name="Pajuelo D."/>
            <person name="Ebbesson L."/>
            <person name="Teles M."/>
            <person name="MacKenzie S."/>
            <person name="Amaro C."/>
        </authorList>
    </citation>
    <scope>NUCLEOTIDE SEQUENCE</scope>
</reference>
<proteinExistence type="predicted"/>
<dbReference type="EMBL" id="GBXM01069653">
    <property type="protein sequence ID" value="JAH38924.1"/>
    <property type="molecule type" value="Transcribed_RNA"/>
</dbReference>
<dbReference type="AlphaFoldDB" id="A0A0E9SC08"/>
<reference evidence="1" key="1">
    <citation type="submission" date="2014-11" db="EMBL/GenBank/DDBJ databases">
        <authorList>
            <person name="Amaro Gonzalez C."/>
        </authorList>
    </citation>
    <scope>NUCLEOTIDE SEQUENCE</scope>
</reference>
<evidence type="ECO:0000313" key="1">
    <source>
        <dbReference type="EMBL" id="JAH38924.1"/>
    </source>
</evidence>
<organism evidence="1">
    <name type="scientific">Anguilla anguilla</name>
    <name type="common">European freshwater eel</name>
    <name type="synonym">Muraena anguilla</name>
    <dbReference type="NCBI Taxonomy" id="7936"/>
    <lineage>
        <taxon>Eukaryota</taxon>
        <taxon>Metazoa</taxon>
        <taxon>Chordata</taxon>
        <taxon>Craniata</taxon>
        <taxon>Vertebrata</taxon>
        <taxon>Euteleostomi</taxon>
        <taxon>Actinopterygii</taxon>
        <taxon>Neopterygii</taxon>
        <taxon>Teleostei</taxon>
        <taxon>Anguilliformes</taxon>
        <taxon>Anguillidae</taxon>
        <taxon>Anguilla</taxon>
    </lineage>
</organism>
<sequence>MGTPSYSRLSEVQVLLHG</sequence>
<accession>A0A0E9SC08</accession>
<name>A0A0E9SC08_ANGAN</name>